<comment type="caution">
    <text evidence="2">The sequence shown here is derived from an EMBL/GenBank/DDBJ whole genome shotgun (WGS) entry which is preliminary data.</text>
</comment>
<dbReference type="EMBL" id="NAJQ01000171">
    <property type="protein sequence ID" value="TKA76176.1"/>
    <property type="molecule type" value="Genomic_DNA"/>
</dbReference>
<evidence type="ECO:0000256" key="1">
    <source>
        <dbReference type="SAM" id="MobiDB-lite"/>
    </source>
</evidence>
<feature type="compositionally biased region" description="Low complexity" evidence="1">
    <location>
        <begin position="107"/>
        <end position="130"/>
    </location>
</feature>
<name>A0A4U0XJ19_9PEZI</name>
<feature type="compositionally biased region" description="Basic and acidic residues" evidence="1">
    <location>
        <begin position="500"/>
        <end position="513"/>
    </location>
</feature>
<reference evidence="2 3" key="1">
    <citation type="submission" date="2017-03" db="EMBL/GenBank/DDBJ databases">
        <title>Genomes of endolithic fungi from Antarctica.</title>
        <authorList>
            <person name="Coleine C."/>
            <person name="Masonjones S."/>
            <person name="Stajich J.E."/>
        </authorList>
    </citation>
    <scope>NUCLEOTIDE SEQUENCE [LARGE SCALE GENOMIC DNA]</scope>
    <source>
        <strain evidence="2 3">CCFEE 5184</strain>
    </source>
</reference>
<sequence>MGKDYHNRWDNGSDSGSDIVRATDPIAMQAQQEAHYRKKEGFTTKKASRPEGREDRAPRVAPAASSSPELLSQSGPFPSVNSNTKGKRSAAAALQPPAKSVTKRKAVPVPGAEPAAEASSAANASQQRAPTRPQRDKGHRHTDNRPQPETGDILTINRSGSGKFYPANATPQNAATFVPPTEPTVPFPTYKDPSSPSTEKPPLHRPNSFRDALASTFGRNRGESSNTVKKADANPSSSSAHPNPNPNPNPSSSESRKESFGAQALEVVRRWSGNFKDGAKEFGHIVFTDKSGRNQIKAEKFAARPSSPERESERRVNPLSRPAYQQEALLAKNVARGRPDLAQDNGNLAADYAAMIAQSEKKRLMNVAMHAKWMDAVRDADIAGRPIPPSPAYTETAILELTEEERAALRLSAAEPVEAELKPKTLPVMSKAAFNVSAVFDPIKIKPKRSATMESEMSFADNLRPEQAPGLMRVCTECNHAPRDYLHADGRCQSCHKAERELRRKKKGGDFTSREQGQTGSTDPDSPPFMKVAAAKKLRKVRQTIYEGNPFNVAEATDEVSLLSIPFRPMLQKSKSESQSQSRSKPAREGHHQLLTGTPFADAVESPTVLRVPELGISFVTTLHAPMPQRQVTSAMVKKAHRSMSVIAIPVDAAGSQDFDREYVPQRAGWRRGRVPAVSGVGDAAERERGGVRDTVFYGFYDDLLPEYSKKRESRL</sequence>
<feature type="compositionally biased region" description="Basic and acidic residues" evidence="1">
    <location>
        <begin position="296"/>
        <end position="316"/>
    </location>
</feature>
<accession>A0A4U0XJ19</accession>
<feature type="region of interest" description="Disordered" evidence="1">
    <location>
        <begin position="571"/>
        <end position="592"/>
    </location>
</feature>
<feature type="compositionally biased region" description="Polar residues" evidence="1">
    <location>
        <begin position="69"/>
        <end position="84"/>
    </location>
</feature>
<protein>
    <submittedName>
        <fullName evidence="2">Uncharacterized protein</fullName>
    </submittedName>
</protein>
<keyword evidence="3" id="KW-1185">Reference proteome</keyword>
<feature type="compositionally biased region" description="Basic and acidic residues" evidence="1">
    <location>
        <begin position="1"/>
        <end position="11"/>
    </location>
</feature>
<evidence type="ECO:0000313" key="3">
    <source>
        <dbReference type="Proteomes" id="UP000309340"/>
    </source>
</evidence>
<evidence type="ECO:0000313" key="2">
    <source>
        <dbReference type="EMBL" id="TKA76176.1"/>
    </source>
</evidence>
<organism evidence="2 3">
    <name type="scientific">Friedmanniomyces simplex</name>
    <dbReference type="NCBI Taxonomy" id="329884"/>
    <lineage>
        <taxon>Eukaryota</taxon>
        <taxon>Fungi</taxon>
        <taxon>Dikarya</taxon>
        <taxon>Ascomycota</taxon>
        <taxon>Pezizomycotina</taxon>
        <taxon>Dothideomycetes</taxon>
        <taxon>Dothideomycetidae</taxon>
        <taxon>Mycosphaerellales</taxon>
        <taxon>Teratosphaeriaceae</taxon>
        <taxon>Friedmanniomyces</taxon>
    </lineage>
</organism>
<feature type="compositionally biased region" description="Low complexity" evidence="1">
    <location>
        <begin position="59"/>
        <end position="68"/>
    </location>
</feature>
<feature type="compositionally biased region" description="Polar residues" evidence="1">
    <location>
        <begin position="514"/>
        <end position="524"/>
    </location>
</feature>
<gene>
    <name evidence="2" type="ORF">B0A55_03093</name>
</gene>
<feature type="compositionally biased region" description="Basic and acidic residues" evidence="1">
    <location>
        <begin position="133"/>
        <end position="146"/>
    </location>
</feature>
<feature type="compositionally biased region" description="Basic and acidic residues" evidence="1">
    <location>
        <begin position="39"/>
        <end position="58"/>
    </location>
</feature>
<feature type="region of interest" description="Disordered" evidence="1">
    <location>
        <begin position="296"/>
        <end position="319"/>
    </location>
</feature>
<dbReference type="Proteomes" id="UP000309340">
    <property type="component" value="Unassembled WGS sequence"/>
</dbReference>
<proteinExistence type="predicted"/>
<dbReference type="AlphaFoldDB" id="A0A4U0XJ19"/>
<feature type="region of interest" description="Disordered" evidence="1">
    <location>
        <begin position="1"/>
        <end position="261"/>
    </location>
</feature>
<feature type="region of interest" description="Disordered" evidence="1">
    <location>
        <begin position="500"/>
        <end position="529"/>
    </location>
</feature>
<dbReference type="OrthoDB" id="3899971at2759"/>